<dbReference type="PANTHER" id="PTHR32438">
    <property type="entry name" value="4-ALPHA-GLUCANOTRANSFERASE DPE1, CHLOROPLASTIC/AMYLOPLASTIC"/>
    <property type="match status" value="1"/>
</dbReference>
<dbReference type="RefSeq" id="WP_270028934.1">
    <property type="nucleotide sequence ID" value="NZ_JAPDDP010000077.1"/>
</dbReference>
<dbReference type="Gene3D" id="3.20.20.80">
    <property type="entry name" value="Glycosidases"/>
    <property type="match status" value="2"/>
</dbReference>
<comment type="similarity">
    <text evidence="2">Belongs to the disproportionating enzyme family.</text>
</comment>
<proteinExistence type="inferred from homology"/>
<protein>
    <recommendedName>
        <fullName evidence="4">4-alpha-glucanotransferase</fullName>
        <ecNumber evidence="3">2.4.1.25</ecNumber>
    </recommendedName>
    <alternativeName>
        <fullName evidence="8">Amylomaltase</fullName>
    </alternativeName>
    <alternativeName>
        <fullName evidence="9">Disproportionating enzyme</fullName>
    </alternativeName>
</protein>
<keyword evidence="11" id="KW-1185">Reference proteome</keyword>
<gene>
    <name evidence="10" type="ORF">OJ997_29520</name>
</gene>
<evidence type="ECO:0000256" key="7">
    <source>
        <dbReference type="ARBA" id="ARBA00023277"/>
    </source>
</evidence>
<comment type="caution">
    <text evidence="10">The sequence shown here is derived from an EMBL/GenBank/DDBJ whole genome shotgun (WGS) entry which is preliminary data.</text>
</comment>
<dbReference type="GO" id="GO:0004134">
    <property type="term" value="F:4-alpha-glucanotransferase activity"/>
    <property type="evidence" value="ECO:0007669"/>
    <property type="project" value="UniProtKB-EC"/>
</dbReference>
<evidence type="ECO:0000256" key="4">
    <source>
        <dbReference type="ARBA" id="ARBA00020295"/>
    </source>
</evidence>
<accession>A0A9X3ND59</accession>
<dbReference type="EC" id="2.4.1.25" evidence="3"/>
<keyword evidence="6" id="KW-0808">Transferase</keyword>
<evidence type="ECO:0000313" key="10">
    <source>
        <dbReference type="EMBL" id="MDA0184480.1"/>
    </source>
</evidence>
<dbReference type="SUPFAM" id="SSF51445">
    <property type="entry name" value="(Trans)glycosidases"/>
    <property type="match status" value="1"/>
</dbReference>
<dbReference type="EMBL" id="JAPDDP010000077">
    <property type="protein sequence ID" value="MDA0184480.1"/>
    <property type="molecule type" value="Genomic_DNA"/>
</dbReference>
<sequence>MNLPRTSGVQLHPTSLPSGRLGPEAYAWVDWLAAAGQTWWQMLPLSPPDKHGSPYKSASAFAASPTLLAEPGAPVSDAERSAFREKASDWIEDWIAFAGEAALDDQVRFDREWAALRGYAADRGVKLIGDVPIYVAPESADERAHPEIFKPGFVAGVPPDAFTEDGQLWGNPVYDWPALQRRGYAWWIARLRRIFELFDLVRIDHFRAFTAYWAVPEDSPVASTGTWKRGPGAAPLLAAREALGSLPVIAEDLGVITPPVKRMRESLGLPGMAVLQFGFTPSERNTQHVPANHEENQVVYTGTHDNDTIRGWYDGLGREPLALVQEALDEYGIVEDEGHWAMIRLAFASPAMLAMVQLQDVLGLGHEGRMNQPGTAGGWGWRLDAVPSLELAERLRAATEAAGRIA</sequence>
<evidence type="ECO:0000313" key="11">
    <source>
        <dbReference type="Proteomes" id="UP001147653"/>
    </source>
</evidence>
<dbReference type="InterPro" id="IPR003385">
    <property type="entry name" value="Glyco_hydro_77"/>
</dbReference>
<dbReference type="InterPro" id="IPR017853">
    <property type="entry name" value="GH"/>
</dbReference>
<evidence type="ECO:0000256" key="3">
    <source>
        <dbReference type="ARBA" id="ARBA00012560"/>
    </source>
</evidence>
<evidence type="ECO:0000256" key="5">
    <source>
        <dbReference type="ARBA" id="ARBA00022676"/>
    </source>
</evidence>
<organism evidence="10 11">
    <name type="scientific">Solirubrobacter phytolaccae</name>
    <dbReference type="NCBI Taxonomy" id="1404360"/>
    <lineage>
        <taxon>Bacteria</taxon>
        <taxon>Bacillati</taxon>
        <taxon>Actinomycetota</taxon>
        <taxon>Thermoleophilia</taxon>
        <taxon>Solirubrobacterales</taxon>
        <taxon>Solirubrobacteraceae</taxon>
        <taxon>Solirubrobacter</taxon>
    </lineage>
</organism>
<dbReference type="AlphaFoldDB" id="A0A9X3ND59"/>
<dbReference type="GO" id="GO:0005975">
    <property type="term" value="P:carbohydrate metabolic process"/>
    <property type="evidence" value="ECO:0007669"/>
    <property type="project" value="InterPro"/>
</dbReference>
<evidence type="ECO:0000256" key="8">
    <source>
        <dbReference type="ARBA" id="ARBA00031423"/>
    </source>
</evidence>
<name>A0A9X3ND59_9ACTN</name>
<dbReference type="Proteomes" id="UP001147653">
    <property type="component" value="Unassembled WGS sequence"/>
</dbReference>
<evidence type="ECO:0000256" key="6">
    <source>
        <dbReference type="ARBA" id="ARBA00022679"/>
    </source>
</evidence>
<keyword evidence="5" id="KW-0328">Glycosyltransferase</keyword>
<evidence type="ECO:0000256" key="1">
    <source>
        <dbReference type="ARBA" id="ARBA00000439"/>
    </source>
</evidence>
<reference evidence="10" key="1">
    <citation type="submission" date="2022-10" db="EMBL/GenBank/DDBJ databases">
        <title>The WGS of Solirubrobacter phytolaccae KCTC 29190.</title>
        <authorList>
            <person name="Jiang Z."/>
        </authorList>
    </citation>
    <scope>NUCLEOTIDE SEQUENCE</scope>
    <source>
        <strain evidence="10">KCTC 29190</strain>
    </source>
</reference>
<dbReference type="Pfam" id="PF02446">
    <property type="entry name" value="Glyco_hydro_77"/>
    <property type="match status" value="2"/>
</dbReference>
<comment type="catalytic activity">
    <reaction evidence="1">
        <text>Transfers a segment of a (1-&gt;4)-alpha-D-glucan to a new position in an acceptor, which may be glucose or a (1-&gt;4)-alpha-D-glucan.</text>
        <dbReference type="EC" id="2.4.1.25"/>
    </reaction>
</comment>
<dbReference type="PANTHER" id="PTHR32438:SF5">
    <property type="entry name" value="4-ALPHA-GLUCANOTRANSFERASE DPE1, CHLOROPLASTIC_AMYLOPLASTIC"/>
    <property type="match status" value="1"/>
</dbReference>
<evidence type="ECO:0000256" key="9">
    <source>
        <dbReference type="ARBA" id="ARBA00031501"/>
    </source>
</evidence>
<keyword evidence="7" id="KW-0119">Carbohydrate metabolism</keyword>
<evidence type="ECO:0000256" key="2">
    <source>
        <dbReference type="ARBA" id="ARBA00005684"/>
    </source>
</evidence>